<dbReference type="Gene3D" id="1.10.510.10">
    <property type="entry name" value="Transferase(Phosphotransferase) domain 1"/>
    <property type="match status" value="1"/>
</dbReference>
<dbReference type="PROSITE" id="PS50011">
    <property type="entry name" value="PROTEIN_KINASE_DOM"/>
    <property type="match status" value="1"/>
</dbReference>
<dbReference type="GO" id="GO:0004674">
    <property type="term" value="F:protein serine/threonine kinase activity"/>
    <property type="evidence" value="ECO:0007669"/>
    <property type="project" value="UniProtKB-KW"/>
</dbReference>
<dbReference type="Pfam" id="PF00069">
    <property type="entry name" value="Pkinase"/>
    <property type="match status" value="1"/>
</dbReference>
<evidence type="ECO:0000256" key="5">
    <source>
        <dbReference type="ARBA" id="ARBA00022840"/>
    </source>
</evidence>
<dbReference type="HOGENOM" id="CLU_000288_7_0_1"/>
<evidence type="ECO:0000256" key="2">
    <source>
        <dbReference type="ARBA" id="ARBA00022679"/>
    </source>
</evidence>
<proteinExistence type="predicted"/>
<organism evidence="7">
    <name type="scientific">Rhizophagus irregularis (strain DAOM 181602 / DAOM 197198 / MUCL 43194)</name>
    <name type="common">Arbuscular mycorrhizal fungus</name>
    <name type="synonym">Glomus intraradices</name>
    <dbReference type="NCBI Taxonomy" id="747089"/>
    <lineage>
        <taxon>Eukaryota</taxon>
        <taxon>Fungi</taxon>
        <taxon>Fungi incertae sedis</taxon>
        <taxon>Mucoromycota</taxon>
        <taxon>Glomeromycotina</taxon>
        <taxon>Glomeromycetes</taxon>
        <taxon>Glomerales</taxon>
        <taxon>Glomeraceae</taxon>
        <taxon>Rhizophagus</taxon>
    </lineage>
</organism>
<dbReference type="PANTHER" id="PTHR24351">
    <property type="entry name" value="RIBOSOMAL PROTEIN S6 KINASE"/>
    <property type="match status" value="1"/>
</dbReference>
<gene>
    <name evidence="7" type="ORF">GLOINDRAFT_23936</name>
</gene>
<evidence type="ECO:0000313" key="7">
    <source>
        <dbReference type="EMBL" id="ESA15404.1"/>
    </source>
</evidence>
<keyword evidence="5" id="KW-0067">ATP-binding</keyword>
<dbReference type="InterPro" id="IPR000719">
    <property type="entry name" value="Prot_kinase_dom"/>
</dbReference>
<accession>U9U4S4</accession>
<keyword evidence="3" id="KW-0547">Nucleotide-binding</keyword>
<name>U9U4S4_RHIID</name>
<dbReference type="EMBL" id="KI282036">
    <property type="protein sequence ID" value="ESA15404.1"/>
    <property type="molecule type" value="Genomic_DNA"/>
</dbReference>
<keyword evidence="4" id="KW-0418">Kinase</keyword>
<sequence length="131" mass="15008">MDYANKGNLGGNLSKVIKYNWKHKLCMLNNIIRGLIEMHEQNIVHRDFHDGNILNKNNRETDKVDCVYISDLGLCQPVKSFRKDDIYGVIPFMAPEVLRGKPYTPASLLVEKKAKMKDFCGDRSILHLSSD</sequence>
<dbReference type="AlphaFoldDB" id="U9U4S4"/>
<dbReference type="InterPro" id="IPR011009">
    <property type="entry name" value="Kinase-like_dom_sf"/>
</dbReference>
<reference evidence="7" key="1">
    <citation type="submission" date="2013-07" db="EMBL/GenBank/DDBJ databases">
        <title>The genome of an arbuscular mycorrhizal fungus provides insights into the evolution of the oldest plant symbiosis.</title>
        <authorList>
            <consortium name="DOE Joint Genome Institute"/>
            <person name="Tisserant E."/>
            <person name="Malbreil M."/>
            <person name="Kuo A."/>
            <person name="Kohler A."/>
            <person name="Symeonidi A."/>
            <person name="Balestrini R."/>
            <person name="Charron P."/>
            <person name="Duensing N."/>
            <person name="Frei-dit-Frey N."/>
            <person name="Gianinazzi-Pearson V."/>
            <person name="Gilbert B."/>
            <person name="Handa Y."/>
            <person name="Hijri M."/>
            <person name="Kaul R."/>
            <person name="Kawaguchi M."/>
            <person name="Krajinski F."/>
            <person name="Lammers P."/>
            <person name="Lapierre D."/>
            <person name="Masclaux F.G."/>
            <person name="Murat C."/>
            <person name="Morin E."/>
            <person name="Ndikumana S."/>
            <person name="Pagni M."/>
            <person name="Petitpierre D."/>
            <person name="Requena N."/>
            <person name="Rosikiewicz P."/>
            <person name="Riley R."/>
            <person name="Saito K."/>
            <person name="San Clemente H."/>
            <person name="Shapiro H."/>
            <person name="van Tuinen D."/>
            <person name="Becard G."/>
            <person name="Bonfante P."/>
            <person name="Paszkowski U."/>
            <person name="Shachar-Hill Y."/>
            <person name="Young J.P."/>
            <person name="Sanders I.R."/>
            <person name="Henrissat B."/>
            <person name="Rensing S.A."/>
            <person name="Grigoriev I.V."/>
            <person name="Corradi N."/>
            <person name="Roux C."/>
            <person name="Martin F."/>
        </authorList>
    </citation>
    <scope>NUCLEOTIDE SEQUENCE</scope>
    <source>
        <strain evidence="7">DAOM 197198</strain>
    </source>
</reference>
<protein>
    <recommendedName>
        <fullName evidence="6">Protein kinase domain-containing protein</fullName>
    </recommendedName>
</protein>
<keyword evidence="1" id="KW-0723">Serine/threonine-protein kinase</keyword>
<evidence type="ECO:0000256" key="1">
    <source>
        <dbReference type="ARBA" id="ARBA00022527"/>
    </source>
</evidence>
<evidence type="ECO:0000256" key="4">
    <source>
        <dbReference type="ARBA" id="ARBA00022777"/>
    </source>
</evidence>
<evidence type="ECO:0000259" key="6">
    <source>
        <dbReference type="PROSITE" id="PS50011"/>
    </source>
</evidence>
<evidence type="ECO:0000256" key="3">
    <source>
        <dbReference type="ARBA" id="ARBA00022741"/>
    </source>
</evidence>
<dbReference type="SUPFAM" id="SSF56112">
    <property type="entry name" value="Protein kinase-like (PK-like)"/>
    <property type="match status" value="1"/>
</dbReference>
<dbReference type="GO" id="GO:0005524">
    <property type="term" value="F:ATP binding"/>
    <property type="evidence" value="ECO:0007669"/>
    <property type="project" value="UniProtKB-KW"/>
</dbReference>
<feature type="domain" description="Protein kinase" evidence="6">
    <location>
        <begin position="1"/>
        <end position="131"/>
    </location>
</feature>
<keyword evidence="2" id="KW-0808">Transferase</keyword>